<name>A0A8X6SXG1_TRICX</name>
<dbReference type="Pfam" id="PF13843">
    <property type="entry name" value="DDE_Tnp_1_7"/>
    <property type="match status" value="1"/>
</dbReference>
<accession>A0A8X6SXG1</accession>
<evidence type="ECO:0000259" key="1">
    <source>
        <dbReference type="Pfam" id="PF13843"/>
    </source>
</evidence>
<dbReference type="InterPro" id="IPR029526">
    <property type="entry name" value="PGBD"/>
</dbReference>
<proteinExistence type="predicted"/>
<reference evidence="2" key="1">
    <citation type="submission" date="2020-08" db="EMBL/GenBank/DDBJ databases">
        <title>Multicomponent nature underlies the extraordinary mechanical properties of spider dragline silk.</title>
        <authorList>
            <person name="Kono N."/>
            <person name="Nakamura H."/>
            <person name="Mori M."/>
            <person name="Yoshida Y."/>
            <person name="Ohtoshi R."/>
            <person name="Malay A.D."/>
            <person name="Moran D.A.P."/>
            <person name="Tomita M."/>
            <person name="Numata K."/>
            <person name="Arakawa K."/>
        </authorList>
    </citation>
    <scope>NUCLEOTIDE SEQUENCE</scope>
</reference>
<organism evidence="2 3">
    <name type="scientific">Trichonephila clavipes</name>
    <name type="common">Golden silk orbweaver</name>
    <name type="synonym">Nephila clavipes</name>
    <dbReference type="NCBI Taxonomy" id="2585209"/>
    <lineage>
        <taxon>Eukaryota</taxon>
        <taxon>Metazoa</taxon>
        <taxon>Ecdysozoa</taxon>
        <taxon>Arthropoda</taxon>
        <taxon>Chelicerata</taxon>
        <taxon>Arachnida</taxon>
        <taxon>Araneae</taxon>
        <taxon>Araneomorphae</taxon>
        <taxon>Entelegynae</taxon>
        <taxon>Araneoidea</taxon>
        <taxon>Nephilidae</taxon>
        <taxon>Trichonephila</taxon>
    </lineage>
</organism>
<feature type="domain" description="PiggyBac transposable element-derived protein" evidence="1">
    <location>
        <begin position="26"/>
        <end position="96"/>
    </location>
</feature>
<dbReference type="AlphaFoldDB" id="A0A8X6SXG1"/>
<evidence type="ECO:0000313" key="2">
    <source>
        <dbReference type="EMBL" id="GFY21809.1"/>
    </source>
</evidence>
<sequence>MGNQQDAYGIKKLSEIYFVRQSFETFWAMLRVIRFDNKCTRQEKRKLNNLAPVRDIGKKWIEILPKLYNLNENITVDEQIEEFRDRCPFEQYVPKDTAVVNFIPKKNKNVILMSTLHRDKEVSNRLDKNPTIILDCNSAKELWIFLINF</sequence>
<keyword evidence="3" id="KW-1185">Reference proteome</keyword>
<evidence type="ECO:0000313" key="3">
    <source>
        <dbReference type="Proteomes" id="UP000887159"/>
    </source>
</evidence>
<gene>
    <name evidence="2" type="primary">AVEN_262968_1</name>
    <name evidence="2" type="ORF">TNCV_1169531</name>
</gene>
<comment type="caution">
    <text evidence="2">The sequence shown here is derived from an EMBL/GenBank/DDBJ whole genome shotgun (WGS) entry which is preliminary data.</text>
</comment>
<dbReference type="EMBL" id="BMAU01021358">
    <property type="protein sequence ID" value="GFY21809.1"/>
    <property type="molecule type" value="Genomic_DNA"/>
</dbReference>
<protein>
    <submittedName>
        <fullName evidence="2">DDE_Tnp_1_7 domain-containing protein</fullName>
    </submittedName>
</protein>
<dbReference type="Proteomes" id="UP000887159">
    <property type="component" value="Unassembled WGS sequence"/>
</dbReference>